<organism evidence="3 4">
    <name type="scientific">Neisseria weaveri</name>
    <dbReference type="NCBI Taxonomy" id="28091"/>
    <lineage>
        <taxon>Bacteria</taxon>
        <taxon>Pseudomonadati</taxon>
        <taxon>Pseudomonadota</taxon>
        <taxon>Betaproteobacteria</taxon>
        <taxon>Neisseriales</taxon>
        <taxon>Neisseriaceae</taxon>
        <taxon>Neisseria</taxon>
    </lineage>
</organism>
<protein>
    <submittedName>
        <fullName evidence="3">Uncharacterized protein</fullName>
    </submittedName>
</protein>
<feature type="region of interest" description="Disordered" evidence="1">
    <location>
        <begin position="61"/>
        <end position="90"/>
    </location>
</feature>
<dbReference type="OrthoDB" id="9939271at2"/>
<dbReference type="RefSeq" id="WP_004282964.1">
    <property type="nucleotide sequence ID" value="NZ_CAUJRG010000004.1"/>
</dbReference>
<feature type="transmembrane region" description="Helical" evidence="2">
    <location>
        <begin position="6"/>
        <end position="24"/>
    </location>
</feature>
<keyword evidence="2" id="KW-1133">Transmembrane helix</keyword>
<gene>
    <name evidence="3" type="ORF">NCTC12742_00493</name>
</gene>
<feature type="compositionally biased region" description="Polar residues" evidence="1">
    <location>
        <begin position="61"/>
        <end position="77"/>
    </location>
</feature>
<feature type="transmembrane region" description="Helical" evidence="2">
    <location>
        <begin position="36"/>
        <end position="56"/>
    </location>
</feature>
<evidence type="ECO:0000313" key="4">
    <source>
        <dbReference type="Proteomes" id="UP000272771"/>
    </source>
</evidence>
<proteinExistence type="predicted"/>
<evidence type="ECO:0000313" key="3">
    <source>
        <dbReference type="EMBL" id="VEJ50049.1"/>
    </source>
</evidence>
<feature type="compositionally biased region" description="Basic and acidic residues" evidence="1">
    <location>
        <begin position="78"/>
        <end position="90"/>
    </location>
</feature>
<evidence type="ECO:0000256" key="1">
    <source>
        <dbReference type="SAM" id="MobiDB-lite"/>
    </source>
</evidence>
<keyword evidence="4" id="KW-1185">Reference proteome</keyword>
<keyword evidence="2" id="KW-0812">Transmembrane</keyword>
<sequence length="264" mass="28293">MGMFLFLTSFPAAIIVWILLARKLKESGKSKAVRHFTGAATGFASWVVLIILGITIDPPKTTDNIEPTPHNQPANSTKIEKATDSETIQKKVPETEKSPVATLDLDWDTFRKRVDEDFETAGFGFAKIPDSMKPEGDANAMRLTAMLPINDNLVGNIATDPATGKLTSITATVGANSDAAENLKNFSSAALMLSAAAGDHGNRTVGGKILKMAGDAVNEFTKQSKKDSTASVNKNFVEDGVKYSILVSGIMPVMMFAEPAENNR</sequence>
<reference evidence="3 4" key="1">
    <citation type="submission" date="2018-12" db="EMBL/GenBank/DDBJ databases">
        <authorList>
            <consortium name="Pathogen Informatics"/>
        </authorList>
    </citation>
    <scope>NUCLEOTIDE SEQUENCE [LARGE SCALE GENOMIC DNA]</scope>
    <source>
        <strain evidence="3 4">NCTC12742</strain>
    </source>
</reference>
<evidence type="ECO:0000256" key="2">
    <source>
        <dbReference type="SAM" id="Phobius"/>
    </source>
</evidence>
<dbReference type="Proteomes" id="UP000272771">
    <property type="component" value="Chromosome"/>
</dbReference>
<name>A0A3S5A8E8_9NEIS</name>
<accession>A0A3S5A8E8</accession>
<dbReference type="AlphaFoldDB" id="A0A3S5A8E8"/>
<keyword evidence="2" id="KW-0472">Membrane</keyword>
<dbReference type="EMBL" id="LR134533">
    <property type="protein sequence ID" value="VEJ50049.1"/>
    <property type="molecule type" value="Genomic_DNA"/>
</dbReference>